<evidence type="ECO:0000313" key="2">
    <source>
        <dbReference type="Proteomes" id="UP000199182"/>
    </source>
</evidence>
<gene>
    <name evidence="1" type="ORF">SAMN05192585_11271</name>
</gene>
<proteinExistence type="predicted"/>
<evidence type="ECO:0000313" key="1">
    <source>
        <dbReference type="EMBL" id="SDN15590.1"/>
    </source>
</evidence>
<sequence>MPKLTTNLQLKKPLLDEAADIEVINENMDRIDAVIITKNSAQAIHHATACTGTGRRYELIVPTLDYPLPSDFILTFIPHVDVLDNAVVVIRKSAETPDEQSTVLPIITNANETVPAGSFKATTVTMLAIGGGRAFFKLGGIGKPPENWSFLQAITQTGQFLVEETGWYQIHVIGPGGNGGKGGTSVLSGDNSGLTYVMGGGGGGGSGGGLAISRLFLKAGTVINITVTASYVSFGSDITCTAGYAGQNGGNADINNVGAAGAGATNVGTAVGGNYINLPGKPGKNGVNGAKWGGTAPANQTIGGAGGAAGDPLTASKYYSSPKATSGMNAKTSDTANNIPFMFGGAGAGRTGGVIPSNAYYNSYPGTTYAGAAAGGGAPGGVVIEKGVA</sequence>
<keyword evidence="2" id="KW-1185">Reference proteome</keyword>
<dbReference type="OrthoDB" id="1863535at2"/>
<reference evidence="1 2" key="1">
    <citation type="submission" date="2016-10" db="EMBL/GenBank/DDBJ databases">
        <authorList>
            <person name="de Groot N.N."/>
        </authorList>
    </citation>
    <scope>NUCLEOTIDE SEQUENCE [LARGE SCALE GENOMIC DNA]</scope>
    <source>
        <strain evidence="1 2">CGMCC 1.5012</strain>
    </source>
</reference>
<dbReference type="Proteomes" id="UP000199182">
    <property type="component" value="Unassembled WGS sequence"/>
</dbReference>
<accession>A0A1G9Z2N0</accession>
<organism evidence="1 2">
    <name type="scientific">Acetanaerobacterium elongatum</name>
    <dbReference type="NCBI Taxonomy" id="258515"/>
    <lineage>
        <taxon>Bacteria</taxon>
        <taxon>Bacillati</taxon>
        <taxon>Bacillota</taxon>
        <taxon>Clostridia</taxon>
        <taxon>Eubacteriales</taxon>
        <taxon>Oscillospiraceae</taxon>
        <taxon>Acetanaerobacterium</taxon>
    </lineage>
</organism>
<name>A0A1G9Z2N0_9FIRM</name>
<dbReference type="RefSeq" id="WP_092639497.1">
    <property type="nucleotide sequence ID" value="NZ_FNID01000012.1"/>
</dbReference>
<dbReference type="EMBL" id="FNID01000012">
    <property type="protein sequence ID" value="SDN15590.1"/>
    <property type="molecule type" value="Genomic_DNA"/>
</dbReference>
<dbReference type="AlphaFoldDB" id="A0A1G9Z2N0"/>
<dbReference type="STRING" id="258515.SAMN05192585_11271"/>
<protein>
    <submittedName>
        <fullName evidence="1">Uncharacterized protein</fullName>
    </submittedName>
</protein>